<dbReference type="InterPro" id="IPR007219">
    <property type="entry name" value="XnlR_reg_dom"/>
</dbReference>
<dbReference type="PROSITE" id="PS50048">
    <property type="entry name" value="ZN2_CY6_FUNGAL_2"/>
    <property type="match status" value="1"/>
</dbReference>
<dbReference type="RefSeq" id="XP_008721250.1">
    <property type="nucleotide sequence ID" value="XM_008723028.1"/>
</dbReference>
<name>W2RIX4_CYPE1</name>
<evidence type="ECO:0000256" key="1">
    <source>
        <dbReference type="ARBA" id="ARBA00004123"/>
    </source>
</evidence>
<accession>W2RIX4</accession>
<dbReference type="eggNOG" id="ENOG502S8A9">
    <property type="taxonomic scope" value="Eukaryota"/>
</dbReference>
<evidence type="ECO:0000256" key="6">
    <source>
        <dbReference type="ARBA" id="ARBA00023242"/>
    </source>
</evidence>
<keyword evidence="2" id="KW-0479">Metal-binding</keyword>
<evidence type="ECO:0000256" key="3">
    <source>
        <dbReference type="ARBA" id="ARBA00023015"/>
    </source>
</evidence>
<keyword evidence="5" id="KW-0804">Transcription</keyword>
<keyword evidence="10" id="KW-1185">Reference proteome</keyword>
<dbReference type="CDD" id="cd00067">
    <property type="entry name" value="GAL4"/>
    <property type="match status" value="1"/>
</dbReference>
<dbReference type="GO" id="GO:0008270">
    <property type="term" value="F:zinc ion binding"/>
    <property type="evidence" value="ECO:0007669"/>
    <property type="project" value="InterPro"/>
</dbReference>
<dbReference type="SUPFAM" id="SSF57701">
    <property type="entry name" value="Zn2/Cys6 DNA-binding domain"/>
    <property type="match status" value="1"/>
</dbReference>
<proteinExistence type="predicted"/>
<dbReference type="CDD" id="cd12148">
    <property type="entry name" value="fungal_TF_MHR"/>
    <property type="match status" value="1"/>
</dbReference>
<evidence type="ECO:0000256" key="2">
    <source>
        <dbReference type="ARBA" id="ARBA00022723"/>
    </source>
</evidence>
<dbReference type="PANTHER" id="PTHR31001:SF84">
    <property type="entry name" value="FUNGAL SPECIFIC TRANSCRIPTION FACTOR"/>
    <property type="match status" value="1"/>
</dbReference>
<organism evidence="9 10">
    <name type="scientific">Cyphellophora europaea (strain CBS 101466)</name>
    <name type="common">Phialophora europaea</name>
    <dbReference type="NCBI Taxonomy" id="1220924"/>
    <lineage>
        <taxon>Eukaryota</taxon>
        <taxon>Fungi</taxon>
        <taxon>Dikarya</taxon>
        <taxon>Ascomycota</taxon>
        <taxon>Pezizomycotina</taxon>
        <taxon>Eurotiomycetes</taxon>
        <taxon>Chaetothyriomycetidae</taxon>
        <taxon>Chaetothyriales</taxon>
        <taxon>Cyphellophoraceae</taxon>
        <taxon>Cyphellophora</taxon>
    </lineage>
</organism>
<dbReference type="InParanoid" id="W2RIX4"/>
<feature type="region of interest" description="Disordered" evidence="7">
    <location>
        <begin position="58"/>
        <end position="79"/>
    </location>
</feature>
<dbReference type="PANTHER" id="PTHR31001">
    <property type="entry name" value="UNCHARACTERIZED TRANSCRIPTIONAL REGULATORY PROTEIN"/>
    <property type="match status" value="1"/>
</dbReference>
<dbReference type="EMBL" id="KB822725">
    <property type="protein sequence ID" value="ETN36432.1"/>
    <property type="molecule type" value="Genomic_DNA"/>
</dbReference>
<feature type="region of interest" description="Disordered" evidence="7">
    <location>
        <begin position="582"/>
        <end position="601"/>
    </location>
</feature>
<dbReference type="VEuPathDB" id="FungiDB:HMPREF1541_08710"/>
<dbReference type="InterPro" id="IPR050613">
    <property type="entry name" value="Sec_Metabolite_Reg"/>
</dbReference>
<protein>
    <recommendedName>
        <fullName evidence="8">Zn(2)-C6 fungal-type domain-containing protein</fullName>
    </recommendedName>
</protein>
<comment type="subcellular location">
    <subcellularLocation>
        <location evidence="1">Nucleus</location>
    </subcellularLocation>
</comment>
<dbReference type="GO" id="GO:0000981">
    <property type="term" value="F:DNA-binding transcription factor activity, RNA polymerase II-specific"/>
    <property type="evidence" value="ECO:0007669"/>
    <property type="project" value="InterPro"/>
</dbReference>
<dbReference type="GO" id="GO:0005634">
    <property type="term" value="C:nucleus"/>
    <property type="evidence" value="ECO:0007669"/>
    <property type="project" value="UniProtKB-SubCell"/>
</dbReference>
<keyword evidence="4" id="KW-0238">DNA-binding</keyword>
<dbReference type="SMART" id="SM00066">
    <property type="entry name" value="GAL4"/>
    <property type="match status" value="1"/>
</dbReference>
<evidence type="ECO:0000259" key="8">
    <source>
        <dbReference type="PROSITE" id="PS50048"/>
    </source>
</evidence>
<dbReference type="GO" id="GO:0003677">
    <property type="term" value="F:DNA binding"/>
    <property type="evidence" value="ECO:0007669"/>
    <property type="project" value="UniProtKB-KW"/>
</dbReference>
<feature type="compositionally biased region" description="Low complexity" evidence="7">
    <location>
        <begin position="586"/>
        <end position="601"/>
    </location>
</feature>
<dbReference type="InterPro" id="IPR036864">
    <property type="entry name" value="Zn2-C6_fun-type_DNA-bd_sf"/>
</dbReference>
<dbReference type="Pfam" id="PF04082">
    <property type="entry name" value="Fungal_trans"/>
    <property type="match status" value="1"/>
</dbReference>
<evidence type="ECO:0000313" key="10">
    <source>
        <dbReference type="Proteomes" id="UP000030752"/>
    </source>
</evidence>
<gene>
    <name evidence="9" type="ORF">HMPREF1541_08710</name>
</gene>
<dbReference type="SMART" id="SM00906">
    <property type="entry name" value="Fungal_trans"/>
    <property type="match status" value="1"/>
</dbReference>
<keyword evidence="6" id="KW-0539">Nucleus</keyword>
<keyword evidence="3" id="KW-0805">Transcription regulation</keyword>
<feature type="domain" description="Zn(2)-C6 fungal-type" evidence="8">
    <location>
        <begin position="16"/>
        <end position="47"/>
    </location>
</feature>
<dbReference type="PROSITE" id="PS00463">
    <property type="entry name" value="ZN2_CY6_FUNGAL_1"/>
    <property type="match status" value="1"/>
</dbReference>
<sequence>MNEGKEKKEPARAALSCLECRRRKQKCSREWPCNHCAARKLSHLCRFSAAKDCTNQSIEDQQQSRKRSHNGEDDDSAIDVGIPHNDVFTHIETHLPEYNLSKLASEVWLSSQVQPKTTAQHGELQRAIRVLPSRSITDSLVQHFLGTVNYTYDAIYAPTFLEDYTRWWADRAARRPLSPEFTCLLVRACSHVAQYLSPAMRESLEFELAESASTLSERLHQAAEALSSTFTPGEKGITQVQQLFLVVVYLKGEGRFIDAWHAMATCVREAQEQGLHLDDRSLDISEYEREMRRRLWTIIYVWDWLMSKWLGRPLLADPDSCTFQLPTLQLEFDPEKPDVPSPFAHLNIQVELIRRITPALRNADVDPSEDKVKDLRKILDDWSASLAPVWSYEAPDTSWDDAYPNIKWQRELLHGTAAMIALIPFRPYLTRNAVAENPETQAWFLGLGIEVCILNMDLVKRAYAYMSLYSPKHFYINFIFFDITTVLISALIHDPKQLLPGREAALRAVNTGLDNLGTMAKFSKAGATSSAFVTKLAQSIPLSKEERSRWSFGSRKRPKTDHFWPKSQTTYDPVLHKGLFVSGSDPSPATSESVSQSVSSNETLQESVVVPSLQDFECTDFGVIEELWDWQALNLDLSAGGMLAEQPGLLHLPLT</sequence>
<evidence type="ECO:0000256" key="7">
    <source>
        <dbReference type="SAM" id="MobiDB-lite"/>
    </source>
</evidence>
<dbReference type="OrthoDB" id="4161633at2759"/>
<dbReference type="HOGENOM" id="CLU_012800_3_1_1"/>
<dbReference type="GeneID" id="19976049"/>
<evidence type="ECO:0000313" key="9">
    <source>
        <dbReference type="EMBL" id="ETN36432.1"/>
    </source>
</evidence>
<dbReference type="Gene3D" id="4.10.240.10">
    <property type="entry name" value="Zn(2)-C6 fungal-type DNA-binding domain"/>
    <property type="match status" value="1"/>
</dbReference>
<reference evidence="9 10" key="1">
    <citation type="submission" date="2013-03" db="EMBL/GenBank/DDBJ databases">
        <title>The Genome Sequence of Phialophora europaea CBS 101466.</title>
        <authorList>
            <consortium name="The Broad Institute Genomics Platform"/>
            <person name="Cuomo C."/>
            <person name="de Hoog S."/>
            <person name="Gorbushina A."/>
            <person name="Walker B."/>
            <person name="Young S.K."/>
            <person name="Zeng Q."/>
            <person name="Gargeya S."/>
            <person name="Fitzgerald M."/>
            <person name="Haas B."/>
            <person name="Abouelleil A."/>
            <person name="Allen A.W."/>
            <person name="Alvarado L."/>
            <person name="Arachchi H.M."/>
            <person name="Berlin A.M."/>
            <person name="Chapman S.B."/>
            <person name="Gainer-Dewar J."/>
            <person name="Goldberg J."/>
            <person name="Griggs A."/>
            <person name="Gujja S."/>
            <person name="Hansen M."/>
            <person name="Howarth C."/>
            <person name="Imamovic A."/>
            <person name="Ireland A."/>
            <person name="Larimer J."/>
            <person name="McCowan C."/>
            <person name="Murphy C."/>
            <person name="Pearson M."/>
            <person name="Poon T.W."/>
            <person name="Priest M."/>
            <person name="Roberts A."/>
            <person name="Saif S."/>
            <person name="Shea T."/>
            <person name="Sisk P."/>
            <person name="Sykes S."/>
            <person name="Wortman J."/>
            <person name="Nusbaum C."/>
            <person name="Birren B."/>
        </authorList>
    </citation>
    <scope>NUCLEOTIDE SEQUENCE [LARGE SCALE GENOMIC DNA]</scope>
    <source>
        <strain evidence="9 10">CBS 101466</strain>
    </source>
</reference>
<dbReference type="AlphaFoldDB" id="W2RIX4"/>
<evidence type="ECO:0000256" key="4">
    <source>
        <dbReference type="ARBA" id="ARBA00023125"/>
    </source>
</evidence>
<dbReference type="GO" id="GO:0006351">
    <property type="term" value="P:DNA-templated transcription"/>
    <property type="evidence" value="ECO:0007669"/>
    <property type="project" value="InterPro"/>
</dbReference>
<dbReference type="STRING" id="1220924.W2RIX4"/>
<evidence type="ECO:0000256" key="5">
    <source>
        <dbReference type="ARBA" id="ARBA00023163"/>
    </source>
</evidence>
<dbReference type="InterPro" id="IPR001138">
    <property type="entry name" value="Zn2Cys6_DnaBD"/>
</dbReference>
<dbReference type="Proteomes" id="UP000030752">
    <property type="component" value="Unassembled WGS sequence"/>
</dbReference>